<evidence type="ECO:0000313" key="2">
    <source>
        <dbReference type="Proteomes" id="UP001499988"/>
    </source>
</evidence>
<proteinExistence type="predicted"/>
<name>A0ABP9FJI3_9GAMM</name>
<evidence type="ECO:0000313" key="1">
    <source>
        <dbReference type="EMBL" id="GAA4899288.1"/>
    </source>
</evidence>
<reference evidence="2" key="1">
    <citation type="journal article" date="2019" name="Int. J. Syst. Evol. Microbiol.">
        <title>The Global Catalogue of Microorganisms (GCM) 10K type strain sequencing project: providing services to taxonomists for standard genome sequencing and annotation.</title>
        <authorList>
            <consortium name="The Broad Institute Genomics Platform"/>
            <consortium name="The Broad Institute Genome Sequencing Center for Infectious Disease"/>
            <person name="Wu L."/>
            <person name="Ma J."/>
        </authorList>
    </citation>
    <scope>NUCLEOTIDE SEQUENCE [LARGE SCALE GENOMIC DNA]</scope>
    <source>
        <strain evidence="2">JCM 18401</strain>
    </source>
</reference>
<comment type="caution">
    <text evidence="1">The sequence shown here is derived from an EMBL/GenBank/DDBJ whole genome shotgun (WGS) entry which is preliminary data.</text>
</comment>
<dbReference type="Proteomes" id="UP001499988">
    <property type="component" value="Unassembled WGS sequence"/>
</dbReference>
<accession>A0ABP9FJI3</accession>
<protein>
    <submittedName>
        <fullName evidence="1">Uncharacterized protein</fullName>
    </submittedName>
</protein>
<keyword evidence="2" id="KW-1185">Reference proteome</keyword>
<sequence length="72" mass="8118">MQALLGVRYLKVGRGLCAEGEAEQQRNKWGGAKQCKQRILLVLYDTGSGVRLSLMTPHWNTLLTKSLVNFRD</sequence>
<organism evidence="1 2">
    <name type="scientific">Ferrimonas pelagia</name>
    <dbReference type="NCBI Taxonomy" id="1177826"/>
    <lineage>
        <taxon>Bacteria</taxon>
        <taxon>Pseudomonadati</taxon>
        <taxon>Pseudomonadota</taxon>
        <taxon>Gammaproteobacteria</taxon>
        <taxon>Alteromonadales</taxon>
        <taxon>Ferrimonadaceae</taxon>
        <taxon>Ferrimonas</taxon>
    </lineage>
</organism>
<gene>
    <name evidence="1" type="ORF">GCM10023333_36100</name>
</gene>
<dbReference type="EMBL" id="BAABJZ010000101">
    <property type="protein sequence ID" value="GAA4899288.1"/>
    <property type="molecule type" value="Genomic_DNA"/>
</dbReference>